<protein>
    <recommendedName>
        <fullName evidence="2">superoxide dismutase</fullName>
        <ecNumber evidence="2">1.15.1.1</ecNumber>
    </recommendedName>
</protein>
<evidence type="ECO:0000256" key="2">
    <source>
        <dbReference type="ARBA" id="ARBA00012682"/>
    </source>
</evidence>
<dbReference type="GO" id="GO:0046872">
    <property type="term" value="F:metal ion binding"/>
    <property type="evidence" value="ECO:0007669"/>
    <property type="project" value="UniProtKB-KW"/>
</dbReference>
<dbReference type="InterPro" id="IPR036324">
    <property type="entry name" value="Mn/Fe_SOD_N_sf"/>
</dbReference>
<dbReference type="PANTHER" id="PTHR11404">
    <property type="entry name" value="SUPEROXIDE DISMUTASE 2"/>
    <property type="match status" value="1"/>
</dbReference>
<dbReference type="Gene3D" id="3.55.40.20">
    <property type="entry name" value="Iron/manganese superoxide dismutase, C-terminal domain"/>
    <property type="match status" value="1"/>
</dbReference>
<accession>A0A8J7PGE9</accession>
<evidence type="ECO:0000256" key="1">
    <source>
        <dbReference type="ARBA" id="ARBA00008714"/>
    </source>
</evidence>
<dbReference type="GO" id="GO:0004784">
    <property type="term" value="F:superoxide dismutase activity"/>
    <property type="evidence" value="ECO:0007669"/>
    <property type="project" value="UniProtKB-EC"/>
</dbReference>
<comment type="caution">
    <text evidence="6">The sequence shown here is derived from an EMBL/GenBank/DDBJ whole genome shotgun (WGS) entry which is preliminary data.</text>
</comment>
<evidence type="ECO:0000256" key="4">
    <source>
        <dbReference type="ARBA" id="ARBA00023002"/>
    </source>
</evidence>
<name>A0A8J7PGE9_9BACT</name>
<reference evidence="6" key="1">
    <citation type="submission" date="2021-02" db="EMBL/GenBank/DDBJ databases">
        <title>Genome-Resolved Metagenomics of a Microbial Community Performing Photosynthetic Biological Nutrient Removal.</title>
        <authorList>
            <person name="Mcdaniel E.A."/>
        </authorList>
    </citation>
    <scope>NUCLEOTIDE SEQUENCE</scope>
    <source>
        <strain evidence="6">UWPOB_OBS1</strain>
    </source>
</reference>
<dbReference type="InterPro" id="IPR036314">
    <property type="entry name" value="SOD_C_sf"/>
</dbReference>
<comment type="similarity">
    <text evidence="1">Belongs to the iron/manganese superoxide dismutase family.</text>
</comment>
<dbReference type="EMBL" id="JAFLCK010000004">
    <property type="protein sequence ID" value="MBN8659613.1"/>
    <property type="molecule type" value="Genomic_DNA"/>
</dbReference>
<organism evidence="6 7">
    <name type="scientific">Candidatus Obscuribacter phosphatis</name>
    <dbReference type="NCBI Taxonomy" id="1906157"/>
    <lineage>
        <taxon>Bacteria</taxon>
        <taxon>Bacillati</taxon>
        <taxon>Candidatus Melainabacteria</taxon>
        <taxon>Candidatus Obscuribacterales</taxon>
        <taxon>Candidatus Obscuribacteraceae</taxon>
        <taxon>Candidatus Obscuribacter</taxon>
    </lineage>
</organism>
<dbReference type="InterPro" id="IPR050265">
    <property type="entry name" value="Fe/Mn_Superoxide_Dismutase"/>
</dbReference>
<dbReference type="InterPro" id="IPR019832">
    <property type="entry name" value="Mn/Fe_SOD_C"/>
</dbReference>
<evidence type="ECO:0000256" key="3">
    <source>
        <dbReference type="ARBA" id="ARBA00022723"/>
    </source>
</evidence>
<dbReference type="Proteomes" id="UP000664277">
    <property type="component" value="Unassembled WGS sequence"/>
</dbReference>
<keyword evidence="4" id="KW-0560">Oxidoreductase</keyword>
<dbReference type="EC" id="1.15.1.1" evidence="2"/>
<sequence>MVSDNKETIGNYETSQSGKSVVTRRDVLLMGAVAAAGLSTGKVLAADAAKSGAAAPAKNAAAGELYVARDFSGLVGKKLDGLSQSQIEQHLKLYKGYVGKSNEILAKLKEVDLASANATYSPLRELLMEQSFAVNGVIYHELYFGNLGGSGGEPTGDLKAALDERFGSTGKFMDFLKASGKSMRGWVIVGFNLRGGYLDTFGLDTHNMWSPAGFVPILALDVYEHAYMIDYGVDRAKYLDAFAKNVDWGVVAKRLASVSKYPLGLELTV</sequence>
<evidence type="ECO:0000313" key="6">
    <source>
        <dbReference type="EMBL" id="MBN8659613.1"/>
    </source>
</evidence>
<evidence type="ECO:0000259" key="5">
    <source>
        <dbReference type="Pfam" id="PF02777"/>
    </source>
</evidence>
<evidence type="ECO:0000313" key="7">
    <source>
        <dbReference type="Proteomes" id="UP000664277"/>
    </source>
</evidence>
<dbReference type="SUPFAM" id="SSF46609">
    <property type="entry name" value="Fe,Mn superoxide dismutase (SOD), N-terminal domain"/>
    <property type="match status" value="1"/>
</dbReference>
<gene>
    <name evidence="6" type="ORF">J0M35_04575</name>
</gene>
<feature type="domain" description="Manganese/iron superoxide dismutase C-terminal" evidence="5">
    <location>
        <begin position="154"/>
        <end position="254"/>
    </location>
</feature>
<dbReference type="PANTHER" id="PTHR11404:SF6">
    <property type="entry name" value="SUPEROXIDE DISMUTASE [MN], MITOCHONDRIAL"/>
    <property type="match status" value="1"/>
</dbReference>
<dbReference type="AlphaFoldDB" id="A0A8J7PGE9"/>
<proteinExistence type="inferred from homology"/>
<dbReference type="Pfam" id="PF02777">
    <property type="entry name" value="Sod_Fe_C"/>
    <property type="match status" value="1"/>
</dbReference>
<dbReference type="SUPFAM" id="SSF54719">
    <property type="entry name" value="Fe,Mn superoxide dismutase (SOD), C-terminal domain"/>
    <property type="match status" value="1"/>
</dbReference>
<keyword evidence="3" id="KW-0479">Metal-binding</keyword>